<evidence type="ECO:0000259" key="1">
    <source>
        <dbReference type="Pfam" id="PF03372"/>
    </source>
</evidence>
<proteinExistence type="predicted"/>
<dbReference type="Pfam" id="PF03372">
    <property type="entry name" value="Exo_endo_phos"/>
    <property type="match status" value="1"/>
</dbReference>
<keyword evidence="2" id="KW-0378">Hydrolase</keyword>
<dbReference type="InterPro" id="IPR005135">
    <property type="entry name" value="Endo/exonuclease/phosphatase"/>
</dbReference>
<organism evidence="2 3">
    <name type="scientific">Advenella mandrilli</name>
    <dbReference type="NCBI Taxonomy" id="2800330"/>
    <lineage>
        <taxon>Bacteria</taxon>
        <taxon>Pseudomonadati</taxon>
        <taxon>Pseudomonadota</taxon>
        <taxon>Betaproteobacteria</taxon>
        <taxon>Burkholderiales</taxon>
        <taxon>Alcaligenaceae</taxon>
    </lineage>
</organism>
<sequence length="327" mass="37286">MTVLKIVSYNIHKGKTALGRRSSLFDLRAGLLALKADLVFLQEIQGRNEKEHHQHAQPALLAGHLHMEVAYGCNAVRKKTDHGNALLSKYEIIDHENEDISDHKLEQRGVLHAQVSVGNQRVHCFVVHLGLFNVSRIRQVTAIIERIKRLVPEDEPLIIAGDFNDWNEKLAPYFAKELGVHEVFANTPVRLDDELPRMKVSFKRLWDTFSFRKLMETEKMLRYQRIKMPEISLKTLPKVLKHLQDPNELPPPRTFPAAFPWLRLDRMYQRGFEIRSAQVLKGKPWNKISDHAPICVELALVKPQDVAKAEVLEAGVADADASATLCA</sequence>
<dbReference type="GO" id="GO:0004519">
    <property type="term" value="F:endonuclease activity"/>
    <property type="evidence" value="ECO:0007669"/>
    <property type="project" value="UniProtKB-KW"/>
</dbReference>
<dbReference type="EMBL" id="JAENGP010000009">
    <property type="protein sequence ID" value="MBK1781321.1"/>
    <property type="molecule type" value="Genomic_DNA"/>
</dbReference>
<keyword evidence="2" id="KW-0540">Nuclease</keyword>
<protein>
    <submittedName>
        <fullName evidence="2">Endonuclease/exonuclease/phosphatase family protein</fullName>
    </submittedName>
</protein>
<keyword evidence="3" id="KW-1185">Reference proteome</keyword>
<dbReference type="Proteomes" id="UP000635316">
    <property type="component" value="Unassembled WGS sequence"/>
</dbReference>
<dbReference type="InterPro" id="IPR036691">
    <property type="entry name" value="Endo/exonu/phosph_ase_sf"/>
</dbReference>
<name>A0ABS1EBQ6_9BURK</name>
<evidence type="ECO:0000313" key="3">
    <source>
        <dbReference type="Proteomes" id="UP000635316"/>
    </source>
</evidence>
<reference evidence="2 3" key="1">
    <citation type="submission" date="2020-12" db="EMBL/GenBank/DDBJ databases">
        <authorList>
            <person name="Lu T."/>
            <person name="Wang Q."/>
            <person name="Han X."/>
        </authorList>
    </citation>
    <scope>NUCLEOTIDE SEQUENCE [LARGE SCALE GENOMIC DNA]</scope>
    <source>
        <strain evidence="2 3">WQ 585</strain>
    </source>
</reference>
<dbReference type="RefSeq" id="WP_200236105.1">
    <property type="nucleotide sequence ID" value="NZ_JAENGP010000009.1"/>
</dbReference>
<dbReference type="SUPFAM" id="SSF56219">
    <property type="entry name" value="DNase I-like"/>
    <property type="match status" value="1"/>
</dbReference>
<gene>
    <name evidence="2" type="ORF">JHL22_08830</name>
</gene>
<accession>A0ABS1EBQ6</accession>
<dbReference type="PANTHER" id="PTHR14859">
    <property type="entry name" value="CALCOFLUOR WHITE HYPERSENSITIVE PROTEIN PRECURSOR"/>
    <property type="match status" value="1"/>
</dbReference>
<feature type="domain" description="Endonuclease/exonuclease/phosphatase" evidence="1">
    <location>
        <begin position="7"/>
        <end position="291"/>
    </location>
</feature>
<evidence type="ECO:0000313" key="2">
    <source>
        <dbReference type="EMBL" id="MBK1781321.1"/>
    </source>
</evidence>
<comment type="caution">
    <text evidence="2">The sequence shown here is derived from an EMBL/GenBank/DDBJ whole genome shotgun (WGS) entry which is preliminary data.</text>
</comment>
<dbReference type="PANTHER" id="PTHR14859:SF1">
    <property type="entry name" value="PGAP2-INTERACTING PROTEIN"/>
    <property type="match status" value="1"/>
</dbReference>
<dbReference type="InterPro" id="IPR051916">
    <property type="entry name" value="GPI-anchor_lipid_remodeler"/>
</dbReference>
<dbReference type="Gene3D" id="3.60.10.10">
    <property type="entry name" value="Endonuclease/exonuclease/phosphatase"/>
    <property type="match status" value="1"/>
</dbReference>
<keyword evidence="2" id="KW-0255">Endonuclease</keyword>